<keyword evidence="4" id="KW-1185">Reference proteome</keyword>
<feature type="region of interest" description="Disordered" evidence="1">
    <location>
        <begin position="219"/>
        <end position="246"/>
    </location>
</feature>
<dbReference type="SMART" id="SM00470">
    <property type="entry name" value="ParB"/>
    <property type="match status" value="1"/>
</dbReference>
<dbReference type="SUPFAM" id="SSF110849">
    <property type="entry name" value="ParB/Sulfiredoxin"/>
    <property type="match status" value="1"/>
</dbReference>
<evidence type="ECO:0000313" key="3">
    <source>
        <dbReference type="EMBL" id="MFC4907213.1"/>
    </source>
</evidence>
<dbReference type="EMBL" id="JBHSIT010000002">
    <property type="protein sequence ID" value="MFC4907213.1"/>
    <property type="molecule type" value="Genomic_DNA"/>
</dbReference>
<sequence>MSPERGTAEAAVRAPQAFDDQTVHTVRIDKLLPADSPRLAGEDLEHARALADVETPLPPILVHRPTMRVIDGMHRLRAAVIRGHETIEARFFDGPEQAAFLLAVRENIAHGLPLTSADREAAALRILRAHPDWSDRAVALAAGVSTRRVALVRGRSTDAVRQSNARVGRDGRLRPLDGAAGRLRASEIVRARPEASLREIAREAGISVATARDVRERLRLGEDPLPPRQRGDAGTDAGATVAPRPARAPEWSVEWPVVRQKLRQDPALRYAQSGRAFLQWLDSRVISGEELRGIVESVPPHWVDEIAALALVCAEHWREIARELEDRRQATA</sequence>
<dbReference type="InterPro" id="IPR003115">
    <property type="entry name" value="ParB_N"/>
</dbReference>
<gene>
    <name evidence="3" type="ORF">ACFPCY_07775</name>
</gene>
<feature type="domain" description="ParB-like N-terminal" evidence="2">
    <location>
        <begin position="24"/>
        <end position="108"/>
    </location>
</feature>
<name>A0ABV9TUW5_9ACTN</name>
<proteinExistence type="predicted"/>
<protein>
    <submittedName>
        <fullName evidence="3">ParB N-terminal domain-containing protein</fullName>
    </submittedName>
</protein>
<dbReference type="Gene3D" id="3.90.1530.10">
    <property type="entry name" value="Conserved hypothetical protein from pyrococcus furiosus pfu- 392566-001, ParB domain"/>
    <property type="match status" value="1"/>
</dbReference>
<accession>A0ABV9TUW5</accession>
<evidence type="ECO:0000313" key="4">
    <source>
        <dbReference type="Proteomes" id="UP001595872"/>
    </source>
</evidence>
<evidence type="ECO:0000259" key="2">
    <source>
        <dbReference type="SMART" id="SM00470"/>
    </source>
</evidence>
<reference evidence="4" key="1">
    <citation type="journal article" date="2019" name="Int. J. Syst. Evol. Microbiol.">
        <title>The Global Catalogue of Microorganisms (GCM) 10K type strain sequencing project: providing services to taxonomists for standard genome sequencing and annotation.</title>
        <authorList>
            <consortium name="The Broad Institute Genomics Platform"/>
            <consortium name="The Broad Institute Genome Sequencing Center for Infectious Disease"/>
            <person name="Wu L."/>
            <person name="Ma J."/>
        </authorList>
    </citation>
    <scope>NUCLEOTIDE SEQUENCE [LARGE SCALE GENOMIC DNA]</scope>
    <source>
        <strain evidence="4">KLKA75</strain>
    </source>
</reference>
<evidence type="ECO:0000256" key="1">
    <source>
        <dbReference type="SAM" id="MobiDB-lite"/>
    </source>
</evidence>
<dbReference type="InterPro" id="IPR036086">
    <property type="entry name" value="ParB/Sulfiredoxin_sf"/>
</dbReference>
<dbReference type="Proteomes" id="UP001595872">
    <property type="component" value="Unassembled WGS sequence"/>
</dbReference>
<comment type="caution">
    <text evidence="3">The sequence shown here is derived from an EMBL/GenBank/DDBJ whole genome shotgun (WGS) entry which is preliminary data.</text>
</comment>
<dbReference type="RefSeq" id="WP_378252951.1">
    <property type="nucleotide sequence ID" value="NZ_JBHSIT010000002.1"/>
</dbReference>
<organism evidence="3 4">
    <name type="scientific">Actinomadura gamaensis</name>
    <dbReference type="NCBI Taxonomy" id="1763541"/>
    <lineage>
        <taxon>Bacteria</taxon>
        <taxon>Bacillati</taxon>
        <taxon>Actinomycetota</taxon>
        <taxon>Actinomycetes</taxon>
        <taxon>Streptosporangiales</taxon>
        <taxon>Thermomonosporaceae</taxon>
        <taxon>Actinomadura</taxon>
    </lineage>
</organism>